<dbReference type="GO" id="GO:0008276">
    <property type="term" value="F:protein methyltransferase activity"/>
    <property type="evidence" value="ECO:0007669"/>
    <property type="project" value="TreeGrafter"/>
</dbReference>
<gene>
    <name evidence="8" type="ORF">Dac01nite_05760</name>
</gene>
<comment type="similarity">
    <text evidence="1">Belongs to the eukaryotic/archaeal PrmC-related family.</text>
</comment>
<reference evidence="8" key="1">
    <citation type="submission" date="2021-01" db="EMBL/GenBank/DDBJ databases">
        <title>Whole genome shotgun sequence of Demequina activiva NBRC 110675.</title>
        <authorList>
            <person name="Komaki H."/>
            <person name="Tamura T."/>
        </authorList>
    </citation>
    <scope>NUCLEOTIDE SEQUENCE</scope>
    <source>
        <strain evidence="8">NBRC 110675</strain>
    </source>
</reference>
<comment type="caution">
    <text evidence="8">The sequence shown here is derived from an EMBL/GenBank/DDBJ whole genome shotgun (WGS) entry which is preliminary data.</text>
</comment>
<dbReference type="Proteomes" id="UP000652354">
    <property type="component" value="Unassembled WGS sequence"/>
</dbReference>
<dbReference type="GO" id="GO:0003676">
    <property type="term" value="F:nucleic acid binding"/>
    <property type="evidence" value="ECO:0007669"/>
    <property type="project" value="InterPro"/>
</dbReference>
<evidence type="ECO:0000259" key="6">
    <source>
        <dbReference type="Pfam" id="PF23186"/>
    </source>
</evidence>
<dbReference type="InterPro" id="IPR055487">
    <property type="entry name" value="DUF7059"/>
</dbReference>
<dbReference type="InterPro" id="IPR007848">
    <property type="entry name" value="Small_mtfrase_dom"/>
</dbReference>
<dbReference type="SUPFAM" id="SSF53335">
    <property type="entry name" value="S-adenosyl-L-methionine-dependent methyltransferases"/>
    <property type="match status" value="1"/>
</dbReference>
<sequence length="529" mass="55435">MSPALDAPSAAALRADLDGWTVDAVHDLLGERAAAALGREQVIPGRVVTRASDEPAATLTRLFTLGNELPRAAVDAAMPRLGASGAVRAGLVEAAGEAPDDTVRSRVDMRPYAATTDAGQVDWWIASDQGESVTGRAVGEQHVLGVGGASSMLASVTMRGPRRRVLDLGTGCGIQALHASLHADQVVATDISARALRYARFNELLNAPALGAEAADAESPAAAHRPWELREGSMLEPVAGETFDLIVSNPPFVITPPGAPAFEYRDGGIERDGVVRTLISGVGAALEPGGAAQFLGNWEIHGDWRDRLEQWLDAAEIPLDAWIVQRDALDAAEYAETWLRDAGITADRDPSGYRSAYEAYLRAFDAAGADAIGFGIVTLRRPLSGAPTLRRLEAHEGALQSPLGPHLAHTLAAHDWLAATTDAALLDTPLTVAPDVTKETYGPPVQHDPEHILIRQGGGFGRSIKADTALAGLVGACDGELTVGQIAHALAALLEVPSGAMIGGLVPAVRDLVRDGLLLRPSAQSVEYP</sequence>
<protein>
    <submittedName>
        <fullName evidence="8">Methyltransferase</fullName>
    </submittedName>
</protein>
<dbReference type="Pfam" id="PF23186">
    <property type="entry name" value="DUF7059"/>
    <property type="match status" value="1"/>
</dbReference>
<dbReference type="GO" id="GO:0008757">
    <property type="term" value="F:S-adenosylmethionine-dependent methyltransferase activity"/>
    <property type="evidence" value="ECO:0007669"/>
    <property type="project" value="TreeGrafter"/>
</dbReference>
<proteinExistence type="inferred from homology"/>
<feature type="domain" description="DUF7782" evidence="7">
    <location>
        <begin position="411"/>
        <end position="519"/>
    </location>
</feature>
<keyword evidence="3" id="KW-0808">Transferase</keyword>
<dbReference type="Gene3D" id="3.40.50.150">
    <property type="entry name" value="Vaccinia Virus protein VP39"/>
    <property type="match status" value="1"/>
</dbReference>
<evidence type="ECO:0000256" key="4">
    <source>
        <dbReference type="ARBA" id="ARBA00022691"/>
    </source>
</evidence>
<dbReference type="InterPro" id="IPR029063">
    <property type="entry name" value="SAM-dependent_MTases_sf"/>
</dbReference>
<dbReference type="EMBL" id="BONR01000001">
    <property type="protein sequence ID" value="GIG53824.1"/>
    <property type="molecule type" value="Genomic_DNA"/>
</dbReference>
<keyword evidence="4" id="KW-0949">S-adenosyl-L-methionine</keyword>
<dbReference type="InterPro" id="IPR056684">
    <property type="entry name" value="DUF7782"/>
</dbReference>
<dbReference type="InterPro" id="IPR052190">
    <property type="entry name" value="Euk-Arch_PrmC-MTase"/>
</dbReference>
<dbReference type="CDD" id="cd02440">
    <property type="entry name" value="AdoMet_MTases"/>
    <property type="match status" value="1"/>
</dbReference>
<feature type="domain" description="Methyltransferase small" evidence="5">
    <location>
        <begin position="149"/>
        <end position="253"/>
    </location>
</feature>
<dbReference type="PANTHER" id="PTHR45875">
    <property type="entry name" value="METHYLTRANSFERASE N6AMT1"/>
    <property type="match status" value="1"/>
</dbReference>
<dbReference type="InterPro" id="IPR002052">
    <property type="entry name" value="DNA_methylase_N6_adenine_CS"/>
</dbReference>
<dbReference type="GO" id="GO:0032259">
    <property type="term" value="P:methylation"/>
    <property type="evidence" value="ECO:0007669"/>
    <property type="project" value="UniProtKB-KW"/>
</dbReference>
<dbReference type="Pfam" id="PF05175">
    <property type="entry name" value="MTS"/>
    <property type="match status" value="1"/>
</dbReference>
<dbReference type="RefSeq" id="WP_203653248.1">
    <property type="nucleotide sequence ID" value="NZ_BONR01000001.1"/>
</dbReference>
<dbReference type="AlphaFoldDB" id="A0A919Q0M1"/>
<dbReference type="Pfam" id="PF25004">
    <property type="entry name" value="DUF7782"/>
    <property type="match status" value="1"/>
</dbReference>
<dbReference type="GO" id="GO:0035657">
    <property type="term" value="C:eRF1 methyltransferase complex"/>
    <property type="evidence" value="ECO:0007669"/>
    <property type="project" value="TreeGrafter"/>
</dbReference>
<dbReference type="PROSITE" id="PS00092">
    <property type="entry name" value="N6_MTASE"/>
    <property type="match status" value="1"/>
</dbReference>
<keyword evidence="9" id="KW-1185">Reference proteome</keyword>
<keyword evidence="2 8" id="KW-0489">Methyltransferase</keyword>
<dbReference type="GO" id="GO:0008170">
    <property type="term" value="F:N-methyltransferase activity"/>
    <property type="evidence" value="ECO:0007669"/>
    <property type="project" value="UniProtKB-ARBA"/>
</dbReference>
<evidence type="ECO:0000259" key="7">
    <source>
        <dbReference type="Pfam" id="PF25004"/>
    </source>
</evidence>
<evidence type="ECO:0000313" key="9">
    <source>
        <dbReference type="Proteomes" id="UP000652354"/>
    </source>
</evidence>
<accession>A0A919Q0M1</accession>
<evidence type="ECO:0000259" key="5">
    <source>
        <dbReference type="Pfam" id="PF05175"/>
    </source>
</evidence>
<feature type="domain" description="DUF7059" evidence="6">
    <location>
        <begin position="19"/>
        <end position="97"/>
    </location>
</feature>
<name>A0A919Q0M1_9MICO</name>
<evidence type="ECO:0000256" key="3">
    <source>
        <dbReference type="ARBA" id="ARBA00022679"/>
    </source>
</evidence>
<evidence type="ECO:0000256" key="1">
    <source>
        <dbReference type="ARBA" id="ARBA00006149"/>
    </source>
</evidence>
<evidence type="ECO:0000256" key="2">
    <source>
        <dbReference type="ARBA" id="ARBA00022603"/>
    </source>
</evidence>
<evidence type="ECO:0000313" key="8">
    <source>
        <dbReference type="EMBL" id="GIG53824.1"/>
    </source>
</evidence>
<organism evidence="8 9">
    <name type="scientific">Demequina activiva</name>
    <dbReference type="NCBI Taxonomy" id="1582364"/>
    <lineage>
        <taxon>Bacteria</taxon>
        <taxon>Bacillati</taxon>
        <taxon>Actinomycetota</taxon>
        <taxon>Actinomycetes</taxon>
        <taxon>Micrococcales</taxon>
        <taxon>Demequinaceae</taxon>
        <taxon>Demequina</taxon>
    </lineage>
</organism>
<dbReference type="PANTHER" id="PTHR45875:SF1">
    <property type="entry name" value="METHYLTRANSFERASE N6AMT1"/>
    <property type="match status" value="1"/>
</dbReference>